<evidence type="ECO:0000256" key="5">
    <source>
        <dbReference type="SAM" id="MobiDB-lite"/>
    </source>
</evidence>
<keyword evidence="2" id="KW-0812">Transmembrane</keyword>
<accession>A0AA85IS07</accession>
<evidence type="ECO:0000256" key="4">
    <source>
        <dbReference type="ARBA" id="ARBA00023136"/>
    </source>
</evidence>
<keyword evidence="4" id="KW-0472">Membrane</keyword>
<comment type="subcellular location">
    <subcellularLocation>
        <location evidence="1">Membrane</location>
    </subcellularLocation>
</comment>
<dbReference type="InterPro" id="IPR013636">
    <property type="entry name" value="ARMH3_C"/>
</dbReference>
<dbReference type="Pfam" id="PF08427">
    <property type="entry name" value="ARMH3_C"/>
    <property type="match status" value="1"/>
</dbReference>
<keyword evidence="7" id="KW-1185">Reference proteome</keyword>
<protein>
    <recommendedName>
        <fullName evidence="6">Armadillo-like helical domain-containing protein</fullName>
    </recommendedName>
</protein>
<feature type="region of interest" description="Disordered" evidence="5">
    <location>
        <begin position="381"/>
        <end position="417"/>
    </location>
</feature>
<feature type="domain" description="Armadillo-like helical" evidence="6">
    <location>
        <begin position="518"/>
        <end position="756"/>
    </location>
</feature>
<dbReference type="AlphaFoldDB" id="A0AA85IS07"/>
<dbReference type="Proteomes" id="UP000050795">
    <property type="component" value="Unassembled WGS sequence"/>
</dbReference>
<evidence type="ECO:0000256" key="2">
    <source>
        <dbReference type="ARBA" id="ARBA00022692"/>
    </source>
</evidence>
<reference evidence="8" key="2">
    <citation type="submission" date="2023-11" db="UniProtKB">
        <authorList>
            <consortium name="WormBaseParasite"/>
        </authorList>
    </citation>
    <scope>IDENTIFICATION</scope>
</reference>
<dbReference type="WBParaSite" id="TREG1_104060.3">
    <property type="protein sequence ID" value="TREG1_104060.3"/>
    <property type="gene ID" value="TREG1_104060"/>
</dbReference>
<reference evidence="7" key="1">
    <citation type="submission" date="2022-06" db="EMBL/GenBank/DDBJ databases">
        <authorList>
            <person name="Berger JAMES D."/>
            <person name="Berger JAMES D."/>
        </authorList>
    </citation>
    <scope>NUCLEOTIDE SEQUENCE [LARGE SCALE GENOMIC DNA]</scope>
</reference>
<evidence type="ECO:0000313" key="8">
    <source>
        <dbReference type="WBParaSite" id="TREG1_104060.3"/>
    </source>
</evidence>
<dbReference type="PANTHER" id="PTHR13608:SF3">
    <property type="entry name" value="ARMADILLO-LIKE HELICAL DOMAIN-CONTAINING PROTEIN 3"/>
    <property type="match status" value="1"/>
</dbReference>
<evidence type="ECO:0000313" key="7">
    <source>
        <dbReference type="Proteomes" id="UP000050795"/>
    </source>
</evidence>
<sequence length="774" mass="87917">MTTVTERKKTQRGSLKEKVLQIYDKLFQGQDITQGRAEFWDDFFLLKPNLKCLSAHFEKTNWEDLVRLKPQLNRLFIQCLQTAQYDRHRIRIANAIQTLDCLLSGVYKCRSSGSINEDLSEILLGPEHINHFMENYILLCVELVREDRPEPLRSLIFNSMLTFASVTSSLDKNPFVASLLDDRIYDLVMNTLTNPQLRYYHGVTACRFLGLLLQYATDESVNSFQTLIHQTEDELLLNSILSTVALALSEFNLKFGQQRDSSGGILSSFSSFFTTLVSGDAGSNISLRPCDSLLLCLYELARSSHHFAILLSYSNGHYTNNTRDMESIIVPDPILDYRILKAVSTESMVGYLDTTHFVSPGRAVPVFTTTTTTAVNATTTMTYNSSTRSSSPQSLSSPNNSTKSSNNNSSNISNGKCRRHTTSSFAANGQLNGFNLDMDSLYAHSIEPRNLLADLLEYCSVVMQDAKTPESLNSCHLCLIIICCITQNQLACSLLHDIQTSFKVRIHKARSRKSDPKNYNVFTSRPIAMAILDLMIEFAHGHLMKKLPHRLYRLCLIICQNLLCYQRAHKIRLEFDWKSLWTVILSLLKFILNLDSSNLSLPDALRLIEKALQIFNLFVLHGDGFLQSADVYDNLYYELIRMHLLVENLYEYCLQHSTSSVTEVKEIASSVVLQLSTLRAIVNHFNAKIAAFSTSNNLTSLTENQVLEIVRENYDSLTLRFLEDLDTIEEYECDNEDTLMFHTIVESISKQIRKDCLESSLQIQNQLHELSAIP</sequence>
<dbReference type="PANTHER" id="PTHR13608">
    <property type="entry name" value="ARMADILLO-LIKE HELICAL DOMAIN-CONTAINING PROTEIN 3"/>
    <property type="match status" value="1"/>
</dbReference>
<dbReference type="SMART" id="SM01158">
    <property type="entry name" value="DUF1741"/>
    <property type="match status" value="1"/>
</dbReference>
<name>A0AA85IS07_TRIRE</name>
<dbReference type="GO" id="GO:0016020">
    <property type="term" value="C:membrane"/>
    <property type="evidence" value="ECO:0007669"/>
    <property type="project" value="UniProtKB-SubCell"/>
</dbReference>
<organism evidence="7 8">
    <name type="scientific">Trichobilharzia regenti</name>
    <name type="common">Nasal bird schistosome</name>
    <dbReference type="NCBI Taxonomy" id="157069"/>
    <lineage>
        <taxon>Eukaryota</taxon>
        <taxon>Metazoa</taxon>
        <taxon>Spiralia</taxon>
        <taxon>Lophotrochozoa</taxon>
        <taxon>Platyhelminthes</taxon>
        <taxon>Trematoda</taxon>
        <taxon>Digenea</taxon>
        <taxon>Strigeidida</taxon>
        <taxon>Schistosomatoidea</taxon>
        <taxon>Schistosomatidae</taxon>
        <taxon>Trichobilharzia</taxon>
    </lineage>
</organism>
<evidence type="ECO:0000256" key="1">
    <source>
        <dbReference type="ARBA" id="ARBA00004370"/>
    </source>
</evidence>
<feature type="compositionally biased region" description="Low complexity" evidence="5">
    <location>
        <begin position="381"/>
        <end position="414"/>
    </location>
</feature>
<keyword evidence="3" id="KW-1133">Transmembrane helix</keyword>
<proteinExistence type="predicted"/>
<evidence type="ECO:0000256" key="3">
    <source>
        <dbReference type="ARBA" id="ARBA00022989"/>
    </source>
</evidence>
<dbReference type="GO" id="GO:0005829">
    <property type="term" value="C:cytosol"/>
    <property type="evidence" value="ECO:0007669"/>
    <property type="project" value="TreeGrafter"/>
</dbReference>
<evidence type="ECO:0000259" key="6">
    <source>
        <dbReference type="SMART" id="SM01158"/>
    </source>
</evidence>
<dbReference type="InterPro" id="IPR039868">
    <property type="entry name" value="ARMD3-like"/>
</dbReference>